<gene>
    <name evidence="1" type="ORF">M9458_019566</name>
</gene>
<organism evidence="1 2">
    <name type="scientific">Cirrhinus mrigala</name>
    <name type="common">Mrigala</name>
    <dbReference type="NCBI Taxonomy" id="683832"/>
    <lineage>
        <taxon>Eukaryota</taxon>
        <taxon>Metazoa</taxon>
        <taxon>Chordata</taxon>
        <taxon>Craniata</taxon>
        <taxon>Vertebrata</taxon>
        <taxon>Euteleostomi</taxon>
        <taxon>Actinopterygii</taxon>
        <taxon>Neopterygii</taxon>
        <taxon>Teleostei</taxon>
        <taxon>Ostariophysi</taxon>
        <taxon>Cypriniformes</taxon>
        <taxon>Cyprinidae</taxon>
        <taxon>Labeoninae</taxon>
        <taxon>Labeonini</taxon>
        <taxon>Cirrhinus</taxon>
    </lineage>
</organism>
<dbReference type="InterPro" id="IPR052838">
    <property type="entry name" value="Myosin-XVI"/>
</dbReference>
<proteinExistence type="predicted"/>
<accession>A0ABD0QCA0</accession>
<feature type="non-terminal residue" evidence="1">
    <location>
        <position position="56"/>
    </location>
</feature>
<sequence>ENVLIHQMFQCKLTQTGSLVPHHQRMKLRGPKGTLLSKSTTLNPARDAKKYVELNK</sequence>
<comment type="caution">
    <text evidence="1">The sequence shown here is derived from an EMBL/GenBank/DDBJ whole genome shotgun (WGS) entry which is preliminary data.</text>
</comment>
<protein>
    <submittedName>
        <fullName evidence="1">Uncharacterized protein</fullName>
    </submittedName>
</protein>
<name>A0ABD0QCA0_CIRMR</name>
<reference evidence="1 2" key="1">
    <citation type="submission" date="2024-05" db="EMBL/GenBank/DDBJ databases">
        <title>Genome sequencing and assembly of Indian major carp, Cirrhinus mrigala (Hamilton, 1822).</title>
        <authorList>
            <person name="Mohindra V."/>
            <person name="Chowdhury L.M."/>
            <person name="Lal K."/>
            <person name="Jena J.K."/>
        </authorList>
    </citation>
    <scope>NUCLEOTIDE SEQUENCE [LARGE SCALE GENOMIC DNA]</scope>
    <source>
        <strain evidence="1">CM1030</strain>
        <tissue evidence="1">Blood</tissue>
    </source>
</reference>
<feature type="non-terminal residue" evidence="1">
    <location>
        <position position="1"/>
    </location>
</feature>
<dbReference type="AlphaFoldDB" id="A0ABD0QCA0"/>
<dbReference type="PANTHER" id="PTHR47335">
    <property type="entry name" value="UNCONVENTIONAL MYOSIN-XVI"/>
    <property type="match status" value="1"/>
</dbReference>
<dbReference type="EMBL" id="JAMKFB020000009">
    <property type="protein sequence ID" value="KAL0183870.1"/>
    <property type="molecule type" value="Genomic_DNA"/>
</dbReference>
<evidence type="ECO:0000313" key="2">
    <source>
        <dbReference type="Proteomes" id="UP001529510"/>
    </source>
</evidence>
<dbReference type="PANTHER" id="PTHR47335:SF1">
    <property type="entry name" value="UNCONVENTIONAL MYOSIN-XVI"/>
    <property type="match status" value="1"/>
</dbReference>
<evidence type="ECO:0000313" key="1">
    <source>
        <dbReference type="EMBL" id="KAL0183870.1"/>
    </source>
</evidence>
<dbReference type="Proteomes" id="UP001529510">
    <property type="component" value="Unassembled WGS sequence"/>
</dbReference>
<keyword evidence="2" id="KW-1185">Reference proteome</keyword>